<dbReference type="InterPro" id="IPR024191">
    <property type="entry name" value="Peptidase_M61"/>
</dbReference>
<dbReference type="InterPro" id="IPR040756">
    <property type="entry name" value="Peptidase_M61_N"/>
</dbReference>
<dbReference type="Pfam" id="PF05299">
    <property type="entry name" value="Peptidase_M61"/>
    <property type="match status" value="1"/>
</dbReference>
<dbReference type="AlphaFoldDB" id="A0A5M8FT45"/>
<dbReference type="RefSeq" id="WP_150090481.1">
    <property type="nucleotide sequence ID" value="NZ_JBFUOH010000127.1"/>
</dbReference>
<proteinExistence type="predicted"/>
<evidence type="ECO:0000259" key="2">
    <source>
        <dbReference type="Pfam" id="PF05299"/>
    </source>
</evidence>
<dbReference type="InterPro" id="IPR007963">
    <property type="entry name" value="Peptidase_M61_catalytic"/>
</dbReference>
<dbReference type="OrthoDB" id="9778516at2"/>
<comment type="caution">
    <text evidence="4">The sequence shown here is derived from an EMBL/GenBank/DDBJ whole genome shotgun (WGS) entry which is preliminary data.</text>
</comment>
<accession>A0A5M8FT45</accession>
<evidence type="ECO:0000259" key="3">
    <source>
        <dbReference type="Pfam" id="PF17899"/>
    </source>
</evidence>
<dbReference type="PIRSF" id="PIRSF016493">
    <property type="entry name" value="Glycyl_aminpptds"/>
    <property type="match status" value="1"/>
</dbReference>
<keyword evidence="5" id="KW-1185">Reference proteome</keyword>
<feature type="compositionally biased region" description="Low complexity" evidence="1">
    <location>
        <begin position="275"/>
        <end position="287"/>
    </location>
</feature>
<protein>
    <submittedName>
        <fullName evidence="4">M61 family metallopeptidase</fullName>
    </submittedName>
</protein>
<feature type="domain" description="Peptidase M61 N-terminal" evidence="3">
    <location>
        <begin position="9"/>
        <end position="190"/>
    </location>
</feature>
<dbReference type="InterPro" id="IPR036034">
    <property type="entry name" value="PDZ_sf"/>
</dbReference>
<dbReference type="Gene3D" id="2.60.40.3650">
    <property type="match status" value="1"/>
</dbReference>
<feature type="region of interest" description="Disordered" evidence="1">
    <location>
        <begin position="274"/>
        <end position="298"/>
    </location>
</feature>
<feature type="domain" description="Peptidase M61 catalytic" evidence="2">
    <location>
        <begin position="307"/>
        <end position="423"/>
    </location>
</feature>
<evidence type="ECO:0000256" key="1">
    <source>
        <dbReference type="SAM" id="MobiDB-lite"/>
    </source>
</evidence>
<dbReference type="Pfam" id="PF17899">
    <property type="entry name" value="Peptidase_M61_N"/>
    <property type="match status" value="1"/>
</dbReference>
<dbReference type="SUPFAM" id="SSF55486">
    <property type="entry name" value="Metalloproteases ('zincins'), catalytic domain"/>
    <property type="match status" value="1"/>
</dbReference>
<dbReference type="EMBL" id="VWXX01000003">
    <property type="protein sequence ID" value="KAA6186975.1"/>
    <property type="molecule type" value="Genomic_DNA"/>
</dbReference>
<gene>
    <name evidence="4" type="ORF">F2Q65_03550</name>
</gene>
<evidence type="ECO:0000313" key="4">
    <source>
        <dbReference type="EMBL" id="KAA6186975.1"/>
    </source>
</evidence>
<evidence type="ECO:0000313" key="5">
    <source>
        <dbReference type="Proteomes" id="UP000322981"/>
    </source>
</evidence>
<dbReference type="Gene3D" id="1.10.390.10">
    <property type="entry name" value="Neutral Protease Domain 2"/>
    <property type="match status" value="1"/>
</dbReference>
<reference evidence="4 5" key="1">
    <citation type="submission" date="2019-09" db="EMBL/GenBank/DDBJ databases">
        <title>Whole-genome sequence of the purple sulfur bacterium Thiohalocapsa marina DSM 19078.</title>
        <authorList>
            <person name="Kyndt J.A."/>
            <person name="Meyer T.E."/>
        </authorList>
    </citation>
    <scope>NUCLEOTIDE SEQUENCE [LARGE SCALE GENOMIC DNA]</scope>
    <source>
        <strain evidence="4 5">DSM 19078</strain>
    </source>
</reference>
<dbReference type="SUPFAM" id="SSF50156">
    <property type="entry name" value="PDZ domain-like"/>
    <property type="match status" value="1"/>
</dbReference>
<sequence>MSEPSPLIYRVTPARPEAHVFAVELEIPAPPDSLLILSMPAWIPGSYMIRDFARNVLGLRAWPAAGAGGGMPDEPTALPVSKLDKQTWQVQGVAGPVCVRYEVYAWDLSVRSAHLDATHAYFNGPSLFLRVGGLDHQPCRVELAPPPGEAYADWRVATSLSRAGAEPWGFGGYRADDYDDLIDHPVEMGRFALVPFAVRGVPHWMAISGRQHADLDRLAADLAPICEQQAALFGELPVDRYLFLTMAVGEGYGGLEHRFSCSLLCSRNDLPRLPAQSSSASDQSAESGPLAGSGASPTAPAKEYRRFLGLCSHEYFHLWNVKRIRPAVLAENGLQQEVHTRLLWAFEGITSYYDDLMLVRSGRIDASGYLEQLAETITRVMRTPGRLRQTLAESSFDAWTRFYKQDENAPNAIVSYYAKGALVALALDLTIRTRSGDTRSLDDVMRALWRRHGRTGIGVAERGIEALAAEVTGLDLDAFFAQALDSTADLDLAALLAEVGVDMRLRPSKGPKDMGSVCDGAFGPVPADADIGIRLQADGAEARIAVVLDDRPGQRAGLSAGDVLVAIDGLRATAAGADDLLRRARIGEPLEIHAFRRDELMHVRVLPEQAPADTCELRLLADAPEAHRSRRAAWLGAA</sequence>
<dbReference type="Gene3D" id="2.30.42.10">
    <property type="match status" value="1"/>
</dbReference>
<organism evidence="4 5">
    <name type="scientific">Thiohalocapsa marina</name>
    <dbReference type="NCBI Taxonomy" id="424902"/>
    <lineage>
        <taxon>Bacteria</taxon>
        <taxon>Pseudomonadati</taxon>
        <taxon>Pseudomonadota</taxon>
        <taxon>Gammaproteobacteria</taxon>
        <taxon>Chromatiales</taxon>
        <taxon>Chromatiaceae</taxon>
        <taxon>Thiohalocapsa</taxon>
    </lineage>
</organism>
<name>A0A5M8FT45_9GAMM</name>
<dbReference type="Proteomes" id="UP000322981">
    <property type="component" value="Unassembled WGS sequence"/>
</dbReference>
<dbReference type="InterPro" id="IPR027268">
    <property type="entry name" value="Peptidase_M4/M1_CTD_sf"/>
</dbReference>